<dbReference type="Pfam" id="PF08220">
    <property type="entry name" value="HTH_DeoR"/>
    <property type="match status" value="1"/>
</dbReference>
<dbReference type="InterPro" id="IPR018356">
    <property type="entry name" value="Tscrpt_reg_HTH_DeoR_CS"/>
</dbReference>
<dbReference type="InterPro" id="IPR037171">
    <property type="entry name" value="NagB/RpiA_transferase-like"/>
</dbReference>
<dbReference type="Gene3D" id="1.10.10.10">
    <property type="entry name" value="Winged helix-like DNA-binding domain superfamily/Winged helix DNA-binding domain"/>
    <property type="match status" value="1"/>
</dbReference>
<dbReference type="SUPFAM" id="SSF46785">
    <property type="entry name" value="Winged helix' DNA-binding domain"/>
    <property type="match status" value="1"/>
</dbReference>
<name>A0A9D2TG26_9FIRM</name>
<proteinExistence type="predicted"/>
<dbReference type="GO" id="GO:0003700">
    <property type="term" value="F:DNA-binding transcription factor activity"/>
    <property type="evidence" value="ECO:0007669"/>
    <property type="project" value="InterPro"/>
</dbReference>
<evidence type="ECO:0000256" key="3">
    <source>
        <dbReference type="ARBA" id="ARBA00023163"/>
    </source>
</evidence>
<feature type="domain" description="HTH deoR-type" evidence="4">
    <location>
        <begin position="3"/>
        <end position="58"/>
    </location>
</feature>
<reference evidence="5" key="2">
    <citation type="submission" date="2021-04" db="EMBL/GenBank/DDBJ databases">
        <authorList>
            <person name="Gilroy R."/>
        </authorList>
    </citation>
    <scope>NUCLEOTIDE SEQUENCE</scope>
    <source>
        <strain evidence="5">CHK198-12963</strain>
    </source>
</reference>
<dbReference type="EMBL" id="DWWB01000058">
    <property type="protein sequence ID" value="HJC67182.1"/>
    <property type="molecule type" value="Genomic_DNA"/>
</dbReference>
<keyword evidence="3" id="KW-0804">Transcription</keyword>
<organism evidence="5 6">
    <name type="scientific">Candidatus Enterocloster excrementigallinarum</name>
    <dbReference type="NCBI Taxonomy" id="2838558"/>
    <lineage>
        <taxon>Bacteria</taxon>
        <taxon>Bacillati</taxon>
        <taxon>Bacillota</taxon>
        <taxon>Clostridia</taxon>
        <taxon>Lachnospirales</taxon>
        <taxon>Lachnospiraceae</taxon>
        <taxon>Enterocloster</taxon>
    </lineage>
</organism>
<sequence>MLYNERAEIILQQLQLQSTVKVNELSQLLKVSVDTVRRDLKAMEQAGLIKCLRGGACLPESLPSLSNFQGREVIHSDLKREAAKKALPYIKEGDIVAMNSGTTNTILAQEMMGINLPFTVVTNNFAAANVLMKHPSIRLIFIGGQTDYLEQSTFGPSCLSQFEAFFPDLAFLSINAVNYKDGFTDFRLNEIPVIQCLVEQARQRIAVMDSSKLGKCSKAKVLGPDQIDVLVMDDNISPEVKEKYQTKGIFIS</sequence>
<dbReference type="SMART" id="SM00420">
    <property type="entry name" value="HTH_DEOR"/>
    <property type="match status" value="1"/>
</dbReference>
<dbReference type="SMART" id="SM01134">
    <property type="entry name" value="DeoRC"/>
    <property type="match status" value="1"/>
</dbReference>
<dbReference type="AlphaFoldDB" id="A0A9D2TG26"/>
<dbReference type="GO" id="GO:0003677">
    <property type="term" value="F:DNA binding"/>
    <property type="evidence" value="ECO:0007669"/>
    <property type="project" value="UniProtKB-KW"/>
</dbReference>
<dbReference type="PANTHER" id="PTHR30363">
    <property type="entry name" value="HTH-TYPE TRANSCRIPTIONAL REGULATOR SRLR-RELATED"/>
    <property type="match status" value="1"/>
</dbReference>
<dbReference type="PRINTS" id="PR00037">
    <property type="entry name" value="HTHLACR"/>
</dbReference>
<dbReference type="InterPro" id="IPR014036">
    <property type="entry name" value="DeoR-like_C"/>
</dbReference>
<dbReference type="Pfam" id="PF00455">
    <property type="entry name" value="DeoRC"/>
    <property type="match status" value="1"/>
</dbReference>
<dbReference type="InterPro" id="IPR036390">
    <property type="entry name" value="WH_DNA-bd_sf"/>
</dbReference>
<evidence type="ECO:0000313" key="6">
    <source>
        <dbReference type="Proteomes" id="UP000823863"/>
    </source>
</evidence>
<reference evidence="5" key="1">
    <citation type="journal article" date="2021" name="PeerJ">
        <title>Extensive microbial diversity within the chicken gut microbiome revealed by metagenomics and culture.</title>
        <authorList>
            <person name="Gilroy R."/>
            <person name="Ravi A."/>
            <person name="Getino M."/>
            <person name="Pursley I."/>
            <person name="Horton D.L."/>
            <person name="Alikhan N.F."/>
            <person name="Baker D."/>
            <person name="Gharbi K."/>
            <person name="Hall N."/>
            <person name="Watson M."/>
            <person name="Adriaenssens E.M."/>
            <person name="Foster-Nyarko E."/>
            <person name="Jarju S."/>
            <person name="Secka A."/>
            <person name="Antonio M."/>
            <person name="Oren A."/>
            <person name="Chaudhuri R.R."/>
            <person name="La Ragione R."/>
            <person name="Hildebrand F."/>
            <person name="Pallen M.J."/>
        </authorList>
    </citation>
    <scope>NUCLEOTIDE SEQUENCE</scope>
    <source>
        <strain evidence="5">CHK198-12963</strain>
    </source>
</reference>
<keyword evidence="1" id="KW-0805">Transcription regulation</keyword>
<dbReference type="Proteomes" id="UP000823863">
    <property type="component" value="Unassembled WGS sequence"/>
</dbReference>
<evidence type="ECO:0000256" key="1">
    <source>
        <dbReference type="ARBA" id="ARBA00023015"/>
    </source>
</evidence>
<gene>
    <name evidence="5" type="ORF">H9931_10780</name>
</gene>
<evidence type="ECO:0000259" key="4">
    <source>
        <dbReference type="PROSITE" id="PS51000"/>
    </source>
</evidence>
<dbReference type="InterPro" id="IPR050313">
    <property type="entry name" value="Carb_Metab_HTH_regulators"/>
</dbReference>
<dbReference type="InterPro" id="IPR001034">
    <property type="entry name" value="DeoR_HTH"/>
</dbReference>
<accession>A0A9D2TG26</accession>
<evidence type="ECO:0000256" key="2">
    <source>
        <dbReference type="ARBA" id="ARBA00023125"/>
    </source>
</evidence>
<protein>
    <submittedName>
        <fullName evidence="5">DeoR/GlpR family DNA-binding transcription regulator</fullName>
    </submittedName>
</protein>
<dbReference type="PROSITE" id="PS00894">
    <property type="entry name" value="HTH_DEOR_1"/>
    <property type="match status" value="1"/>
</dbReference>
<dbReference type="PANTHER" id="PTHR30363:SF44">
    <property type="entry name" value="AGA OPERON TRANSCRIPTIONAL REPRESSOR-RELATED"/>
    <property type="match status" value="1"/>
</dbReference>
<comment type="caution">
    <text evidence="5">The sequence shown here is derived from an EMBL/GenBank/DDBJ whole genome shotgun (WGS) entry which is preliminary data.</text>
</comment>
<dbReference type="PROSITE" id="PS51000">
    <property type="entry name" value="HTH_DEOR_2"/>
    <property type="match status" value="1"/>
</dbReference>
<keyword evidence="2 5" id="KW-0238">DNA-binding</keyword>
<evidence type="ECO:0000313" key="5">
    <source>
        <dbReference type="EMBL" id="HJC67182.1"/>
    </source>
</evidence>
<dbReference type="InterPro" id="IPR036388">
    <property type="entry name" value="WH-like_DNA-bd_sf"/>
</dbReference>
<dbReference type="SUPFAM" id="SSF100950">
    <property type="entry name" value="NagB/RpiA/CoA transferase-like"/>
    <property type="match status" value="1"/>
</dbReference>
<dbReference type="Gene3D" id="3.40.50.1360">
    <property type="match status" value="1"/>
</dbReference>